<comment type="caution">
    <text evidence="1">The sequence shown here is derived from an EMBL/GenBank/DDBJ whole genome shotgun (WGS) entry which is preliminary data.</text>
</comment>
<dbReference type="Pfam" id="PF09388">
    <property type="entry name" value="SpoOE-like"/>
    <property type="match status" value="1"/>
</dbReference>
<name>A0ABS7UW19_9BACI</name>
<dbReference type="RefSeq" id="WP_224140807.1">
    <property type="nucleotide sequence ID" value="NZ_JAIQUM010000053.1"/>
</dbReference>
<proteinExistence type="predicted"/>
<dbReference type="SUPFAM" id="SSF140500">
    <property type="entry name" value="BAS1536-like"/>
    <property type="match status" value="1"/>
</dbReference>
<protein>
    <submittedName>
        <fullName evidence="1">Aspartyl-phosphate phosphatase Spo0E family protein</fullName>
    </submittedName>
</protein>
<dbReference type="InterPro" id="IPR037208">
    <property type="entry name" value="Spo0E-like_sf"/>
</dbReference>
<dbReference type="Gene3D" id="4.10.280.10">
    <property type="entry name" value="Helix-loop-helix DNA-binding domain"/>
    <property type="match status" value="1"/>
</dbReference>
<evidence type="ECO:0000313" key="2">
    <source>
        <dbReference type="Proteomes" id="UP001165287"/>
    </source>
</evidence>
<organism evidence="1 2">
    <name type="scientific">Metabacillus rhizolycopersici</name>
    <dbReference type="NCBI Taxonomy" id="2875709"/>
    <lineage>
        <taxon>Bacteria</taxon>
        <taxon>Bacillati</taxon>
        <taxon>Bacillota</taxon>
        <taxon>Bacilli</taxon>
        <taxon>Bacillales</taxon>
        <taxon>Bacillaceae</taxon>
        <taxon>Metabacillus</taxon>
    </lineage>
</organism>
<gene>
    <name evidence="1" type="ORF">K9V48_19370</name>
</gene>
<dbReference type="InterPro" id="IPR036638">
    <property type="entry name" value="HLH_DNA-bd_sf"/>
</dbReference>
<dbReference type="Proteomes" id="UP001165287">
    <property type="component" value="Unassembled WGS sequence"/>
</dbReference>
<dbReference type="InterPro" id="IPR018540">
    <property type="entry name" value="Spo0E-like"/>
</dbReference>
<keyword evidence="2" id="KW-1185">Reference proteome</keyword>
<dbReference type="EMBL" id="JAIQUM010000053">
    <property type="protein sequence ID" value="MBZ5752351.1"/>
    <property type="molecule type" value="Genomic_DNA"/>
</dbReference>
<sequence>MENTLDSELINKIDSIRNLMIVTAQTKGFNNPETIKYSQELDKLIFETQVLLKPCS</sequence>
<reference evidence="1" key="1">
    <citation type="submission" date="2024-05" db="EMBL/GenBank/DDBJ databases">
        <title>Metabacillus sp. nov., isolated from the rhizosphere soil of tomato plants.</title>
        <authorList>
            <person name="Ma R."/>
        </authorList>
    </citation>
    <scope>NUCLEOTIDE SEQUENCE</scope>
    <source>
        <strain evidence="1">DBTR6</strain>
    </source>
</reference>
<accession>A0ABS7UW19</accession>
<evidence type="ECO:0000313" key="1">
    <source>
        <dbReference type="EMBL" id="MBZ5752351.1"/>
    </source>
</evidence>